<dbReference type="Proteomes" id="UP000887013">
    <property type="component" value="Unassembled WGS sequence"/>
</dbReference>
<organism evidence="2 3">
    <name type="scientific">Nephila pilipes</name>
    <name type="common">Giant wood spider</name>
    <name type="synonym">Nephila maculata</name>
    <dbReference type="NCBI Taxonomy" id="299642"/>
    <lineage>
        <taxon>Eukaryota</taxon>
        <taxon>Metazoa</taxon>
        <taxon>Ecdysozoa</taxon>
        <taxon>Arthropoda</taxon>
        <taxon>Chelicerata</taxon>
        <taxon>Arachnida</taxon>
        <taxon>Araneae</taxon>
        <taxon>Araneomorphae</taxon>
        <taxon>Entelegynae</taxon>
        <taxon>Araneoidea</taxon>
        <taxon>Nephilidae</taxon>
        <taxon>Nephila</taxon>
    </lineage>
</organism>
<sequence length="137" mass="15740">MIQSSSITSYFSLKIPFRSFVFFNHPNTTRHSENSIGTLWETAIPARTKSPRKGHPRSYAARSRFSDTSQTPPILSSKKHTPVLFVRKTESYRFRDKRKMTSELETFVLEKDAEKTGRGSHSSNLLLLPKKESVCLF</sequence>
<feature type="region of interest" description="Disordered" evidence="1">
    <location>
        <begin position="43"/>
        <end position="76"/>
    </location>
</feature>
<name>A0A8X6TCI9_NEPPI</name>
<dbReference type="EMBL" id="BMAW01053866">
    <property type="protein sequence ID" value="GFS93270.1"/>
    <property type="molecule type" value="Genomic_DNA"/>
</dbReference>
<dbReference type="AlphaFoldDB" id="A0A8X6TCI9"/>
<evidence type="ECO:0000313" key="2">
    <source>
        <dbReference type="EMBL" id="GFS93270.1"/>
    </source>
</evidence>
<accession>A0A8X6TCI9</accession>
<evidence type="ECO:0000313" key="3">
    <source>
        <dbReference type="Proteomes" id="UP000887013"/>
    </source>
</evidence>
<gene>
    <name evidence="2" type="ORF">NPIL_184021</name>
</gene>
<keyword evidence="3" id="KW-1185">Reference proteome</keyword>
<protein>
    <submittedName>
        <fullName evidence="2">Uncharacterized protein</fullName>
    </submittedName>
</protein>
<reference evidence="2" key="1">
    <citation type="submission" date="2020-08" db="EMBL/GenBank/DDBJ databases">
        <title>Multicomponent nature underlies the extraordinary mechanical properties of spider dragline silk.</title>
        <authorList>
            <person name="Kono N."/>
            <person name="Nakamura H."/>
            <person name="Mori M."/>
            <person name="Yoshida Y."/>
            <person name="Ohtoshi R."/>
            <person name="Malay A.D."/>
            <person name="Moran D.A.P."/>
            <person name="Tomita M."/>
            <person name="Numata K."/>
            <person name="Arakawa K."/>
        </authorList>
    </citation>
    <scope>NUCLEOTIDE SEQUENCE</scope>
</reference>
<comment type="caution">
    <text evidence="2">The sequence shown here is derived from an EMBL/GenBank/DDBJ whole genome shotgun (WGS) entry which is preliminary data.</text>
</comment>
<evidence type="ECO:0000256" key="1">
    <source>
        <dbReference type="SAM" id="MobiDB-lite"/>
    </source>
</evidence>
<proteinExistence type="predicted"/>